<dbReference type="EMBL" id="JAACXV010014163">
    <property type="protein sequence ID" value="KAF7269874.1"/>
    <property type="molecule type" value="Genomic_DNA"/>
</dbReference>
<protein>
    <submittedName>
        <fullName evidence="2">Uncharacterized protein</fullName>
    </submittedName>
</protein>
<dbReference type="AlphaFoldDB" id="A0A834HXC4"/>
<keyword evidence="3" id="KW-1185">Reference proteome</keyword>
<evidence type="ECO:0000313" key="3">
    <source>
        <dbReference type="Proteomes" id="UP000625711"/>
    </source>
</evidence>
<accession>A0A834HXC4</accession>
<organism evidence="2 3">
    <name type="scientific">Rhynchophorus ferrugineus</name>
    <name type="common">Red palm weevil</name>
    <name type="synonym">Curculio ferrugineus</name>
    <dbReference type="NCBI Taxonomy" id="354439"/>
    <lineage>
        <taxon>Eukaryota</taxon>
        <taxon>Metazoa</taxon>
        <taxon>Ecdysozoa</taxon>
        <taxon>Arthropoda</taxon>
        <taxon>Hexapoda</taxon>
        <taxon>Insecta</taxon>
        <taxon>Pterygota</taxon>
        <taxon>Neoptera</taxon>
        <taxon>Endopterygota</taxon>
        <taxon>Coleoptera</taxon>
        <taxon>Polyphaga</taxon>
        <taxon>Cucujiformia</taxon>
        <taxon>Curculionidae</taxon>
        <taxon>Dryophthorinae</taxon>
        <taxon>Rhynchophorus</taxon>
    </lineage>
</organism>
<dbReference type="Proteomes" id="UP000625711">
    <property type="component" value="Unassembled WGS sequence"/>
</dbReference>
<name>A0A834HXC4_RHYFE</name>
<evidence type="ECO:0000313" key="2">
    <source>
        <dbReference type="EMBL" id="KAF7269874.1"/>
    </source>
</evidence>
<reference evidence="2" key="1">
    <citation type="submission" date="2020-08" db="EMBL/GenBank/DDBJ databases">
        <title>Genome sequencing and assembly of the red palm weevil Rhynchophorus ferrugineus.</title>
        <authorList>
            <person name="Dias G.B."/>
            <person name="Bergman C.M."/>
            <person name="Manee M."/>
        </authorList>
    </citation>
    <scope>NUCLEOTIDE SEQUENCE</scope>
    <source>
        <strain evidence="2">AA-2017</strain>
        <tissue evidence="2">Whole larva</tissue>
    </source>
</reference>
<feature type="region of interest" description="Disordered" evidence="1">
    <location>
        <begin position="21"/>
        <end position="47"/>
    </location>
</feature>
<gene>
    <name evidence="2" type="ORF">GWI33_017114</name>
</gene>
<comment type="caution">
    <text evidence="2">The sequence shown here is derived from an EMBL/GenBank/DDBJ whole genome shotgun (WGS) entry which is preliminary data.</text>
</comment>
<evidence type="ECO:0000256" key="1">
    <source>
        <dbReference type="SAM" id="MobiDB-lite"/>
    </source>
</evidence>
<sequence length="127" mass="14555">MGFTRVKFAIAATEDTRTCPGAFGNSPATAADSPSTNTATVRHEEPSAAEWRSRNVWSHKRGPAILRRLGNFNGLLKLQFLVYFYFYYRKTIKWSCKSKDNVSLQLEHKVTQMITKKTCKFTNMRKV</sequence>
<feature type="compositionally biased region" description="Polar residues" evidence="1">
    <location>
        <begin position="26"/>
        <end position="40"/>
    </location>
</feature>
<proteinExistence type="predicted"/>